<dbReference type="EMBL" id="BRXY01000440">
    <property type="protein sequence ID" value="GMH95292.1"/>
    <property type="molecule type" value="Genomic_DNA"/>
</dbReference>
<reference evidence="6" key="1">
    <citation type="journal article" date="2023" name="Commun. Biol.">
        <title>Genome analysis of Parmales, the sister group of diatoms, reveals the evolutionary specialization of diatoms from phago-mixotrophs to photoautotrophs.</title>
        <authorList>
            <person name="Ban H."/>
            <person name="Sato S."/>
            <person name="Yoshikawa S."/>
            <person name="Yamada K."/>
            <person name="Nakamura Y."/>
            <person name="Ichinomiya M."/>
            <person name="Sato N."/>
            <person name="Blanc-Mathieu R."/>
            <person name="Endo H."/>
            <person name="Kuwata A."/>
            <person name="Ogata H."/>
        </authorList>
    </citation>
    <scope>NUCLEOTIDE SEQUENCE [LARGE SCALE GENOMIC DNA]</scope>
    <source>
        <strain evidence="6">NIES 3701</strain>
    </source>
</reference>
<keyword evidence="6" id="KW-1185">Reference proteome</keyword>
<feature type="compositionally biased region" description="Basic and acidic residues" evidence="4">
    <location>
        <begin position="681"/>
        <end position="699"/>
    </location>
</feature>
<evidence type="ECO:0000313" key="5">
    <source>
        <dbReference type="EMBL" id="GMH95292.1"/>
    </source>
</evidence>
<protein>
    <recommendedName>
        <fullName evidence="7">Nucleolar complex protein 2 homolog</fullName>
    </recommendedName>
</protein>
<name>A0A9W7BRI6_9STRA</name>
<dbReference type="GO" id="GO:0042273">
    <property type="term" value="P:ribosomal large subunit biogenesis"/>
    <property type="evidence" value="ECO:0007669"/>
    <property type="project" value="TreeGrafter"/>
</dbReference>
<dbReference type="AlphaFoldDB" id="A0A9W7BRI6"/>
<feature type="region of interest" description="Disordered" evidence="4">
    <location>
        <begin position="1"/>
        <end position="204"/>
    </location>
</feature>
<dbReference type="PANTHER" id="PTHR12687">
    <property type="entry name" value="NUCLEOLAR COMPLEX 2 AND RAD4-RELATED"/>
    <property type="match status" value="1"/>
</dbReference>
<feature type="compositionally biased region" description="Acidic residues" evidence="4">
    <location>
        <begin position="155"/>
        <end position="183"/>
    </location>
</feature>
<comment type="subcellular location">
    <subcellularLocation>
        <location evidence="1">Nucleus</location>
    </subcellularLocation>
</comment>
<organism evidence="5 6">
    <name type="scientific">Triparma strigata</name>
    <dbReference type="NCBI Taxonomy" id="1606541"/>
    <lineage>
        <taxon>Eukaryota</taxon>
        <taxon>Sar</taxon>
        <taxon>Stramenopiles</taxon>
        <taxon>Ochrophyta</taxon>
        <taxon>Bolidophyceae</taxon>
        <taxon>Parmales</taxon>
        <taxon>Triparmaceae</taxon>
        <taxon>Triparma</taxon>
    </lineage>
</organism>
<feature type="compositionally biased region" description="Acidic residues" evidence="4">
    <location>
        <begin position="76"/>
        <end position="87"/>
    </location>
</feature>
<dbReference type="GO" id="GO:0030691">
    <property type="term" value="C:Noc2p-Noc3p complex"/>
    <property type="evidence" value="ECO:0007669"/>
    <property type="project" value="TreeGrafter"/>
</dbReference>
<evidence type="ECO:0008006" key="7">
    <source>
        <dbReference type="Google" id="ProtNLM"/>
    </source>
</evidence>
<dbReference type="Pfam" id="PF03715">
    <property type="entry name" value="Noc2"/>
    <property type="match status" value="1"/>
</dbReference>
<dbReference type="GO" id="GO:0005654">
    <property type="term" value="C:nucleoplasm"/>
    <property type="evidence" value="ECO:0007669"/>
    <property type="project" value="TreeGrafter"/>
</dbReference>
<dbReference type="GO" id="GO:0030690">
    <property type="term" value="C:Noc1p-Noc2p complex"/>
    <property type="evidence" value="ECO:0007669"/>
    <property type="project" value="TreeGrafter"/>
</dbReference>
<feature type="compositionally biased region" description="Basic residues" evidence="4">
    <location>
        <begin position="25"/>
        <end position="34"/>
    </location>
</feature>
<feature type="compositionally biased region" description="Basic and acidic residues" evidence="4">
    <location>
        <begin position="35"/>
        <end position="56"/>
    </location>
</feature>
<comment type="caution">
    <text evidence="5">The sequence shown here is derived from an EMBL/GenBank/DDBJ whole genome shotgun (WGS) entry which is preliminary data.</text>
</comment>
<feature type="compositionally biased region" description="Acidic residues" evidence="4">
    <location>
        <begin position="112"/>
        <end position="122"/>
    </location>
</feature>
<feature type="compositionally biased region" description="Acidic residues" evidence="4">
    <location>
        <begin position="743"/>
        <end position="766"/>
    </location>
</feature>
<sequence length="766" mass="86573">MAKIKKATRKFQAKGGASAMLKKGTITKKGKLKRRKEEDKTEKPKEEPKQEEKDEGMTTSKELGEMDIDQFLNEDFLSDEDDDDNEEDQLRKKMEKDDDDSEEEKSNSNSDSDSDSGDELDEEKFKLQLASMAEKDPDFMKHLEENDPSLLESAFAEDEEGEESEDEEDDDEDDDEDDEDDESAAPAKPKAATPTAEDTDSQTELTLELLTSLSKSAYKDNSIKSLKRLMTCYMSASRMGDVDETQAPYYIPSEKVYSELLKTVLSKTVKVVAKHLKLERPESVDAPIPPKSYEKSPSWPKIQPILQSFFRSTATLLKSQKSNELLLTILQSLKLYVQLTPDEKTGRTLLKSLVGLWSSANDGSDDNVVRLEAFLRIRQLALTQPFPFIEDCLKSTYLAYAKFAKFTNESTLPTITFLGNCIVELYSLDADSAYQHAFIYIRALALHLRAAVTKKTKEAFKIIYCWQYFNSLKLWSAVAANLSEPNELRELIYPLVELILGVGRLMPTVRNLPIRLHLIRLLQQLAASSEQFIPTSTLLLDMLTGTKELTKKLKGSTAPPPRLPLILKLPKDQPLPNQPAQDVFVAEIFTLLGRDQDLYRYSVAYPELSLRVTARLRKFLKETSNPKWRAYAKGCVESCESYATFAAAARAKLGEAPKDVKNLERLKPFDSDDMGERLAKAVGQEKRLEEIAQPRRKEAAPTTEPDSDDEEVEDNKKRKKGRKDGEKGKVKKQRLILNQGVGADEEDLDGMDEDVVQEGLDWSDED</sequence>
<dbReference type="GO" id="GO:0005730">
    <property type="term" value="C:nucleolus"/>
    <property type="evidence" value="ECO:0007669"/>
    <property type="project" value="TreeGrafter"/>
</dbReference>
<gene>
    <name evidence="5" type="ORF">TrST_g7366</name>
</gene>
<evidence type="ECO:0000256" key="1">
    <source>
        <dbReference type="ARBA" id="ARBA00004123"/>
    </source>
</evidence>
<evidence type="ECO:0000256" key="2">
    <source>
        <dbReference type="ARBA" id="ARBA00005907"/>
    </source>
</evidence>
<evidence type="ECO:0000256" key="4">
    <source>
        <dbReference type="SAM" id="MobiDB-lite"/>
    </source>
</evidence>
<comment type="similarity">
    <text evidence="2">Belongs to the NOC2 family.</text>
</comment>
<evidence type="ECO:0000256" key="3">
    <source>
        <dbReference type="ARBA" id="ARBA00023242"/>
    </source>
</evidence>
<proteinExistence type="inferred from homology"/>
<feature type="region of interest" description="Disordered" evidence="4">
    <location>
        <begin position="681"/>
        <end position="766"/>
    </location>
</feature>
<feature type="compositionally biased region" description="Low complexity" evidence="4">
    <location>
        <begin position="184"/>
        <end position="204"/>
    </location>
</feature>
<dbReference type="InterPro" id="IPR016024">
    <property type="entry name" value="ARM-type_fold"/>
</dbReference>
<keyword evidence="3" id="KW-0539">Nucleus</keyword>
<dbReference type="InterPro" id="IPR005343">
    <property type="entry name" value="Noc2"/>
</dbReference>
<accession>A0A9W7BRI6</accession>
<dbReference type="Proteomes" id="UP001165085">
    <property type="component" value="Unassembled WGS sequence"/>
</dbReference>
<evidence type="ECO:0000313" key="6">
    <source>
        <dbReference type="Proteomes" id="UP001165085"/>
    </source>
</evidence>
<feature type="compositionally biased region" description="Basic and acidic residues" evidence="4">
    <location>
        <begin position="133"/>
        <end position="145"/>
    </location>
</feature>
<feature type="compositionally biased region" description="Basic residues" evidence="4">
    <location>
        <begin position="1"/>
        <end position="12"/>
    </location>
</feature>
<dbReference type="PANTHER" id="PTHR12687:SF4">
    <property type="entry name" value="NUCLEOLAR COMPLEX PROTEIN 2 HOMOLOG"/>
    <property type="match status" value="1"/>
</dbReference>
<dbReference type="SUPFAM" id="SSF48371">
    <property type="entry name" value="ARM repeat"/>
    <property type="match status" value="1"/>
</dbReference>
<dbReference type="OrthoDB" id="10266662at2759"/>